<proteinExistence type="predicted"/>
<dbReference type="AlphaFoldDB" id="A0A645CF43"/>
<evidence type="ECO:0000256" key="1">
    <source>
        <dbReference type="SAM" id="Phobius"/>
    </source>
</evidence>
<feature type="transmembrane region" description="Helical" evidence="1">
    <location>
        <begin position="117"/>
        <end position="139"/>
    </location>
</feature>
<dbReference type="GO" id="GO:0005886">
    <property type="term" value="C:plasma membrane"/>
    <property type="evidence" value="ECO:0007669"/>
    <property type="project" value="TreeGrafter"/>
</dbReference>
<dbReference type="InterPro" id="IPR052549">
    <property type="entry name" value="SpmB"/>
</dbReference>
<dbReference type="EMBL" id="VSSQ01026717">
    <property type="protein sequence ID" value="MPM75577.1"/>
    <property type="molecule type" value="Genomic_DNA"/>
</dbReference>
<comment type="caution">
    <text evidence="2">The sequence shown here is derived from an EMBL/GenBank/DDBJ whole genome shotgun (WGS) entry which is preliminary data.</text>
</comment>
<keyword evidence="1" id="KW-0812">Transmembrane</keyword>
<reference evidence="2" key="1">
    <citation type="submission" date="2019-08" db="EMBL/GenBank/DDBJ databases">
        <authorList>
            <person name="Kucharzyk K."/>
            <person name="Murdoch R.W."/>
            <person name="Higgins S."/>
            <person name="Loffler F."/>
        </authorList>
    </citation>
    <scope>NUCLEOTIDE SEQUENCE</scope>
</reference>
<keyword evidence="1" id="KW-0472">Membrane</keyword>
<evidence type="ECO:0000313" key="2">
    <source>
        <dbReference type="EMBL" id="MPM75577.1"/>
    </source>
</evidence>
<dbReference type="PANTHER" id="PTHR35793">
    <property type="entry name" value="INNER MEMBRANE PROTEIN YJIG"/>
    <property type="match status" value="1"/>
</dbReference>
<sequence>MSVINYISQIIMPFLFTIILVYAFLTGTDLFSSFVEGAKEGLKTVAGILPSLIGLILAVGIFRASGAMDLLLKLFSPISKTTGFPSELISLSLTKMFSSSAATGILIDIFKNHSADSLIGIAASIIMSSTETVFYTLSIYSASAGIKNTRYTVICALIANLAGIIASYILAIIFF</sequence>
<feature type="transmembrane region" description="Helical" evidence="1">
    <location>
        <begin position="45"/>
        <end position="68"/>
    </location>
</feature>
<protein>
    <submittedName>
        <fullName evidence="2">Spore maturation protein B</fullName>
    </submittedName>
</protein>
<keyword evidence="1" id="KW-1133">Transmembrane helix</keyword>
<feature type="transmembrane region" description="Helical" evidence="1">
    <location>
        <begin position="151"/>
        <end position="174"/>
    </location>
</feature>
<gene>
    <name evidence="2" type="primary">spmB_12</name>
    <name evidence="2" type="ORF">SDC9_122571</name>
</gene>
<organism evidence="2">
    <name type="scientific">bioreactor metagenome</name>
    <dbReference type="NCBI Taxonomy" id="1076179"/>
    <lineage>
        <taxon>unclassified sequences</taxon>
        <taxon>metagenomes</taxon>
        <taxon>ecological metagenomes</taxon>
    </lineage>
</organism>
<accession>A0A645CF43</accession>
<feature type="transmembrane region" description="Helical" evidence="1">
    <location>
        <begin position="6"/>
        <end position="25"/>
    </location>
</feature>
<name>A0A645CF43_9ZZZZ</name>
<dbReference type="PANTHER" id="PTHR35793:SF2">
    <property type="entry name" value="INNER MEMBRANE PROTEIN YJIG"/>
    <property type="match status" value="1"/>
</dbReference>